<comment type="similarity">
    <text evidence="1">Belongs to the peptidase U62 family.</text>
</comment>
<dbReference type="EMBL" id="JAVREH010000040">
    <property type="protein sequence ID" value="MDT0263478.1"/>
    <property type="molecule type" value="Genomic_DNA"/>
</dbReference>
<feature type="domain" description="Metalloprotease TldD/E C-terminal" evidence="3">
    <location>
        <begin position="233"/>
        <end position="458"/>
    </location>
</feature>
<dbReference type="Pfam" id="PF01523">
    <property type="entry name" value="PmbA_TldD_1st"/>
    <property type="match status" value="1"/>
</dbReference>
<dbReference type="InterPro" id="IPR036059">
    <property type="entry name" value="TldD/PmbA_sf"/>
</dbReference>
<reference evidence="5" key="1">
    <citation type="submission" date="2023-07" db="EMBL/GenBank/DDBJ databases">
        <title>30 novel species of actinomycetes from the DSMZ collection.</title>
        <authorList>
            <person name="Nouioui I."/>
        </authorList>
    </citation>
    <scope>NUCLEOTIDE SEQUENCE [LARGE SCALE GENOMIC DNA]</scope>
    <source>
        <strain evidence="5">DSM 44399</strain>
    </source>
</reference>
<accession>A0ABU2JEP5</accession>
<proteinExistence type="inferred from homology"/>
<dbReference type="Proteomes" id="UP001183176">
    <property type="component" value="Unassembled WGS sequence"/>
</dbReference>
<dbReference type="PANTHER" id="PTHR43666">
    <property type="entry name" value="TLDD PROTEIN"/>
    <property type="match status" value="1"/>
</dbReference>
<dbReference type="InterPro" id="IPR045569">
    <property type="entry name" value="Metalloprtase-TldD/E_C"/>
</dbReference>
<evidence type="ECO:0000313" key="4">
    <source>
        <dbReference type="EMBL" id="MDT0263478.1"/>
    </source>
</evidence>
<dbReference type="SUPFAM" id="SSF111283">
    <property type="entry name" value="Putative modulator of DNA gyrase, PmbA/TldD"/>
    <property type="match status" value="1"/>
</dbReference>
<comment type="caution">
    <text evidence="4">The sequence shown here is derived from an EMBL/GenBank/DDBJ whole genome shotgun (WGS) entry which is preliminary data.</text>
</comment>
<organism evidence="4 5">
    <name type="scientific">Jatrophihabitans lederbergiae</name>
    <dbReference type="NCBI Taxonomy" id="3075547"/>
    <lineage>
        <taxon>Bacteria</taxon>
        <taxon>Bacillati</taxon>
        <taxon>Actinomycetota</taxon>
        <taxon>Actinomycetes</taxon>
        <taxon>Jatrophihabitantales</taxon>
        <taxon>Jatrophihabitantaceae</taxon>
        <taxon>Jatrophihabitans</taxon>
    </lineage>
</organism>
<dbReference type="InterPro" id="IPR035068">
    <property type="entry name" value="TldD/PmbA_N"/>
</dbReference>
<protein>
    <submittedName>
        <fullName evidence="4">TldD/PmbA family protein</fullName>
    </submittedName>
</protein>
<evidence type="ECO:0000256" key="1">
    <source>
        <dbReference type="ARBA" id="ARBA00005836"/>
    </source>
</evidence>
<name>A0ABU2JEP5_9ACTN</name>
<dbReference type="Pfam" id="PF19289">
    <property type="entry name" value="PmbA_TldD_3rd"/>
    <property type="match status" value="1"/>
</dbReference>
<dbReference type="RefSeq" id="WP_311424624.1">
    <property type="nucleotide sequence ID" value="NZ_JAVREH010000040.1"/>
</dbReference>
<dbReference type="PANTHER" id="PTHR43666:SF1">
    <property type="entry name" value="CONSERVED PROTEIN"/>
    <property type="match status" value="1"/>
</dbReference>
<evidence type="ECO:0000313" key="5">
    <source>
        <dbReference type="Proteomes" id="UP001183176"/>
    </source>
</evidence>
<gene>
    <name evidence="4" type="ORF">RM423_19015</name>
</gene>
<evidence type="ECO:0000259" key="3">
    <source>
        <dbReference type="Pfam" id="PF19289"/>
    </source>
</evidence>
<feature type="domain" description="Metalloprotease TldD/E N-terminal" evidence="2">
    <location>
        <begin position="33"/>
        <end position="94"/>
    </location>
</feature>
<sequence>MSGTPPFDAAVDGDRALHELAKAVTGGGADQFDAFVLARTGEYTRFADGRIHQPQDVTEVQVMVRAVVDGHAARASASSLAGLDAAVLTAARMARGIAAAAPAPGHTTVATPDTGSADGSGSAVFFDDGTAAFDAAARAALVAEASATADAVRGSVAGMFARAVNQLVVATSAGVARATSATEASGAFTFSVAEGTAHFADLGRAVHRLGLSEALRAGAAQAVAGLGRGELEPGEYDVVLGPEATAELLEFLPGFGFSGELAAAGVGVSASCAGQQLASHLVTVADDALADVGLPIGFDIEGVPKQRVDLLRAGVVGSPVTDLATGAQLGLGSTGHAHIAREEPPATQAANLVMSAGGATEAELIAGVGRGVYIQRFWYTRMVDRNASTITGVTRDACFEIVDGALGRPLTGMRFTQSVLGLLSRVDAVASTRRTLPLMNVWNGSSTAPAIRAAGFRLGSAPVIGASR</sequence>
<evidence type="ECO:0000259" key="2">
    <source>
        <dbReference type="Pfam" id="PF01523"/>
    </source>
</evidence>
<keyword evidence="5" id="KW-1185">Reference proteome</keyword>
<dbReference type="Gene3D" id="3.30.2290.10">
    <property type="entry name" value="PmbA/TldD superfamily"/>
    <property type="match status" value="1"/>
</dbReference>
<dbReference type="InterPro" id="IPR002510">
    <property type="entry name" value="Metalloprtase-TldD/E_N"/>
</dbReference>